<dbReference type="Proteomes" id="UP001162060">
    <property type="component" value="Unassembled WGS sequence"/>
</dbReference>
<evidence type="ECO:0000313" key="2">
    <source>
        <dbReference type="Proteomes" id="UP001162060"/>
    </source>
</evidence>
<proteinExistence type="predicted"/>
<evidence type="ECO:0000313" key="1">
    <source>
        <dbReference type="EMBL" id="CAK7905130.1"/>
    </source>
</evidence>
<comment type="caution">
    <text evidence="1">The sequence shown here is derived from an EMBL/GenBank/DDBJ whole genome shotgun (WGS) entry which is preliminary data.</text>
</comment>
<gene>
    <name evidence="1" type="ORF">PM001_LOCUS3046</name>
</gene>
<reference evidence="1" key="1">
    <citation type="submission" date="2024-01" db="EMBL/GenBank/DDBJ databases">
        <authorList>
            <person name="Webb A."/>
        </authorList>
    </citation>
    <scope>NUCLEOTIDE SEQUENCE</scope>
    <source>
        <strain evidence="1">Pm1</strain>
    </source>
</reference>
<protein>
    <submittedName>
        <fullName evidence="1">Uncharacterized protein</fullName>
    </submittedName>
</protein>
<dbReference type="AlphaFoldDB" id="A0AAV1T6B8"/>
<sequence>MEWLWNRHRPSGGPEDIGVGRTVSVLIHDFAFVLR</sequence>
<accession>A0AAV1T6B8</accession>
<name>A0AAV1T6B8_9STRA</name>
<organism evidence="1 2">
    <name type="scientific">Peronospora matthiolae</name>
    <dbReference type="NCBI Taxonomy" id="2874970"/>
    <lineage>
        <taxon>Eukaryota</taxon>
        <taxon>Sar</taxon>
        <taxon>Stramenopiles</taxon>
        <taxon>Oomycota</taxon>
        <taxon>Peronosporomycetes</taxon>
        <taxon>Peronosporales</taxon>
        <taxon>Peronosporaceae</taxon>
        <taxon>Peronospora</taxon>
    </lineage>
</organism>
<dbReference type="EMBL" id="CAKLBY020000029">
    <property type="protein sequence ID" value="CAK7905130.1"/>
    <property type="molecule type" value="Genomic_DNA"/>
</dbReference>